<feature type="region of interest" description="Disordered" evidence="1">
    <location>
        <begin position="140"/>
        <end position="171"/>
    </location>
</feature>
<dbReference type="STRING" id="269621.A0A238FL31"/>
<dbReference type="OrthoDB" id="3232309at2759"/>
<feature type="compositionally biased region" description="Polar residues" evidence="1">
    <location>
        <begin position="1"/>
        <end position="10"/>
    </location>
</feature>
<feature type="transmembrane region" description="Helical" evidence="2">
    <location>
        <begin position="392"/>
        <end position="409"/>
    </location>
</feature>
<keyword evidence="2" id="KW-1133">Transmembrane helix</keyword>
<feature type="transmembrane region" description="Helical" evidence="2">
    <location>
        <begin position="567"/>
        <end position="585"/>
    </location>
</feature>
<gene>
    <name evidence="4" type="ORF">BQ2448_4260</name>
</gene>
<feature type="domain" description="RGS" evidence="3">
    <location>
        <begin position="279"/>
        <end position="347"/>
    </location>
</feature>
<feature type="region of interest" description="Disordered" evidence="1">
    <location>
        <begin position="1"/>
        <end position="22"/>
    </location>
</feature>
<evidence type="ECO:0000259" key="3">
    <source>
        <dbReference type="Pfam" id="PF00615"/>
    </source>
</evidence>
<feature type="compositionally biased region" description="Basic and acidic residues" evidence="1">
    <location>
        <begin position="497"/>
        <end position="515"/>
    </location>
</feature>
<dbReference type="InterPro" id="IPR036305">
    <property type="entry name" value="RGS_sf"/>
</dbReference>
<dbReference type="EMBL" id="FMSP01000009">
    <property type="protein sequence ID" value="SCV72723.1"/>
    <property type="molecule type" value="Genomic_DNA"/>
</dbReference>
<protein>
    <submittedName>
        <fullName evidence="4">BQ2448_4260 protein</fullName>
    </submittedName>
</protein>
<dbReference type="PANTHER" id="PTHR39466">
    <property type="entry name" value="RGS DOMAIN-CONTAINING PROTEIN"/>
    <property type="match status" value="1"/>
</dbReference>
<accession>A0A238FL31</accession>
<reference evidence="5" key="1">
    <citation type="submission" date="2016-09" db="EMBL/GenBank/DDBJ databases">
        <authorList>
            <person name="Jeantristanb JTB J.-T."/>
            <person name="Ricardo R."/>
        </authorList>
    </citation>
    <scope>NUCLEOTIDE SEQUENCE [LARGE SCALE GENOMIC DNA]</scope>
</reference>
<dbReference type="SUPFAM" id="SSF48097">
    <property type="entry name" value="Regulator of G-protein signaling, RGS"/>
    <property type="match status" value="1"/>
</dbReference>
<feature type="region of interest" description="Disordered" evidence="1">
    <location>
        <begin position="201"/>
        <end position="243"/>
    </location>
</feature>
<keyword evidence="2" id="KW-0472">Membrane</keyword>
<dbReference type="InterPro" id="IPR016137">
    <property type="entry name" value="RGS"/>
</dbReference>
<dbReference type="AlphaFoldDB" id="A0A238FL31"/>
<proteinExistence type="predicted"/>
<feature type="transmembrane region" description="Helical" evidence="2">
    <location>
        <begin position="364"/>
        <end position="386"/>
    </location>
</feature>
<evidence type="ECO:0000256" key="2">
    <source>
        <dbReference type="SAM" id="Phobius"/>
    </source>
</evidence>
<feature type="compositionally biased region" description="Polar residues" evidence="1">
    <location>
        <begin position="216"/>
        <end position="243"/>
    </location>
</feature>
<keyword evidence="5" id="KW-1185">Reference proteome</keyword>
<dbReference type="Pfam" id="PF00615">
    <property type="entry name" value="RGS"/>
    <property type="match status" value="1"/>
</dbReference>
<organism evidence="4 5">
    <name type="scientific">Microbotryum intermedium</name>
    <dbReference type="NCBI Taxonomy" id="269621"/>
    <lineage>
        <taxon>Eukaryota</taxon>
        <taxon>Fungi</taxon>
        <taxon>Dikarya</taxon>
        <taxon>Basidiomycota</taxon>
        <taxon>Pucciniomycotina</taxon>
        <taxon>Microbotryomycetes</taxon>
        <taxon>Microbotryales</taxon>
        <taxon>Microbotryaceae</taxon>
        <taxon>Microbotryum</taxon>
    </lineage>
</organism>
<dbReference type="Proteomes" id="UP000198372">
    <property type="component" value="Unassembled WGS sequence"/>
</dbReference>
<dbReference type="InterPro" id="IPR044926">
    <property type="entry name" value="RGS_subdomain_2"/>
</dbReference>
<evidence type="ECO:0000313" key="4">
    <source>
        <dbReference type="EMBL" id="SCV72723.1"/>
    </source>
</evidence>
<feature type="compositionally biased region" description="Polar residues" evidence="1">
    <location>
        <begin position="140"/>
        <end position="165"/>
    </location>
</feature>
<evidence type="ECO:0000313" key="5">
    <source>
        <dbReference type="Proteomes" id="UP000198372"/>
    </source>
</evidence>
<evidence type="ECO:0000256" key="1">
    <source>
        <dbReference type="SAM" id="MobiDB-lite"/>
    </source>
</evidence>
<name>A0A238FL31_9BASI</name>
<sequence length="591" mass="66060">MATNAESNSVGEVRAPAAGGTTESAGAMLQAPVPTNEQRNGVTLEEIIGGTRCSPLTLKEFEGFLIHEEHSVENLQFVVWYRSYCERFNALPPEYQALSQPPAERYTHFSTPAGSIRTAQSISEKDGWWEKLRGRARSISGRSVRSVEGNTTTNATPSEYTNDSAKSARGNGDATIVEMTGIGEKPSATKASEDDDTLSLHSAIAPDTPNFAEASTFPTTNSVHNKNLERTQTGGFSDASSVNTEKAKQRFGLRFANLAPLMSMRSRKELPPDTPLPFLEEIKLIRSTFFLPGASKELNIDARLRKHVLKSLQPISEDGTKGEPITTHPNLFKEAADHVYTLMERSLPHYLQWAKGNTNTPKRLFWTGVGIFDMGLGVMFACIIIYFAHSRWWRIFAFFFFWFGESVVIRRQFAMPSRSALTNSHPFPPGLGSMQTYSAMEYFCSQVHGRTARQLYPWELTEALTTDDFSKPTVASTERADLEASLPFLFDEPDSPAEEKATATEKQTTAEKEGHTTATRKRIAQFRSRFWATLKTEDGKRVPMFGPERVVEDPYIKDLHDEQMKEIIIFGTICTILFLIIIVAIPEKRPL</sequence>
<dbReference type="Gene3D" id="1.10.167.10">
    <property type="entry name" value="Regulator of G-protein Signalling 4, domain 2"/>
    <property type="match status" value="1"/>
</dbReference>
<keyword evidence="2" id="KW-0812">Transmembrane</keyword>
<dbReference type="PANTHER" id="PTHR39466:SF1">
    <property type="entry name" value="RGS DOMAIN-CONTAINING PROTEIN"/>
    <property type="match status" value="1"/>
</dbReference>
<feature type="region of interest" description="Disordered" evidence="1">
    <location>
        <begin position="492"/>
        <end position="517"/>
    </location>
</feature>